<dbReference type="AlphaFoldDB" id="A0A922ABZ6"/>
<dbReference type="Proteomes" id="UP000811246">
    <property type="component" value="Chromosome 14"/>
</dbReference>
<reference evidence="2" key="1">
    <citation type="submission" date="2021-01" db="EMBL/GenBank/DDBJ databases">
        <authorList>
            <person name="Lovell J.T."/>
            <person name="Bentley N."/>
            <person name="Bhattarai G."/>
            <person name="Jenkins J.W."/>
            <person name="Sreedasyam A."/>
            <person name="Alarcon Y."/>
            <person name="Bock C."/>
            <person name="Boston L."/>
            <person name="Carlson J."/>
            <person name="Cervantes K."/>
            <person name="Clermont K."/>
            <person name="Krom N."/>
            <person name="Kubenka K."/>
            <person name="Mamidi S."/>
            <person name="Mattison C."/>
            <person name="Monteros M."/>
            <person name="Pisani C."/>
            <person name="Plott C."/>
            <person name="Rajasekar S."/>
            <person name="Rhein H.S."/>
            <person name="Rohla C."/>
            <person name="Song M."/>
            <person name="Hilaire R.S."/>
            <person name="Shu S."/>
            <person name="Wells L."/>
            <person name="Wang X."/>
            <person name="Webber J."/>
            <person name="Heerema R.J."/>
            <person name="Klein P."/>
            <person name="Conner P."/>
            <person name="Grauke L."/>
            <person name="Grimwood J."/>
            <person name="Schmutz J."/>
            <person name="Randall J.J."/>
        </authorList>
    </citation>
    <scope>NUCLEOTIDE SEQUENCE</scope>
    <source>
        <tissue evidence="2">Leaf</tissue>
    </source>
</reference>
<proteinExistence type="predicted"/>
<dbReference type="Pfam" id="PF12796">
    <property type="entry name" value="Ank_2"/>
    <property type="match status" value="1"/>
</dbReference>
<name>A0A922ABZ6_CARIL</name>
<comment type="caution">
    <text evidence="2">The sequence shown here is derived from an EMBL/GenBank/DDBJ whole genome shotgun (WGS) entry which is preliminary data.</text>
</comment>
<dbReference type="InterPro" id="IPR002110">
    <property type="entry name" value="Ankyrin_rpt"/>
</dbReference>
<gene>
    <name evidence="2" type="ORF">I3842_14G044500</name>
</gene>
<accession>A0A922ABZ6</accession>
<evidence type="ECO:0000313" key="3">
    <source>
        <dbReference type="Proteomes" id="UP000811246"/>
    </source>
</evidence>
<sequence>MGLWNLVETSSKPPKPEDDVVEFEAWRKRNDMTLQAIQSSCGMNILSWINNICSANIALEMLAKMFMESNGQDKLIQTEDDDSIINKGNSSSKDNAGQEREDDYAGLVKAVQSRDWIIARDFLKLHPAASTARIPFTRGTVLHAAVEAEQECIVEELVNMISEHDLAMQDKLGYTALYVAITSGNQRMAEFLMT</sequence>
<protein>
    <submittedName>
        <fullName evidence="2">Uncharacterized protein</fullName>
    </submittedName>
</protein>
<organism evidence="2 3">
    <name type="scientific">Carya illinoinensis</name>
    <name type="common">Pecan</name>
    <dbReference type="NCBI Taxonomy" id="32201"/>
    <lineage>
        <taxon>Eukaryota</taxon>
        <taxon>Viridiplantae</taxon>
        <taxon>Streptophyta</taxon>
        <taxon>Embryophyta</taxon>
        <taxon>Tracheophyta</taxon>
        <taxon>Spermatophyta</taxon>
        <taxon>Magnoliopsida</taxon>
        <taxon>eudicotyledons</taxon>
        <taxon>Gunneridae</taxon>
        <taxon>Pentapetalae</taxon>
        <taxon>rosids</taxon>
        <taxon>fabids</taxon>
        <taxon>Fagales</taxon>
        <taxon>Juglandaceae</taxon>
        <taxon>Carya</taxon>
    </lineage>
</organism>
<dbReference type="EMBL" id="CM031838">
    <property type="protein sequence ID" value="KAG6677795.1"/>
    <property type="molecule type" value="Genomic_DNA"/>
</dbReference>
<feature type="compositionally biased region" description="Polar residues" evidence="1">
    <location>
        <begin position="86"/>
        <end position="95"/>
    </location>
</feature>
<dbReference type="PANTHER" id="PTHR47303:SF1">
    <property type="entry name" value="NF-KAPPA-B INHIBITOR BETA"/>
    <property type="match status" value="1"/>
</dbReference>
<evidence type="ECO:0000313" key="2">
    <source>
        <dbReference type="EMBL" id="KAG6677795.1"/>
    </source>
</evidence>
<dbReference type="PANTHER" id="PTHR47303">
    <property type="match status" value="1"/>
</dbReference>
<evidence type="ECO:0000256" key="1">
    <source>
        <dbReference type="SAM" id="MobiDB-lite"/>
    </source>
</evidence>
<feature type="region of interest" description="Disordered" evidence="1">
    <location>
        <begin position="77"/>
        <end position="101"/>
    </location>
</feature>